<evidence type="ECO:0000259" key="3">
    <source>
        <dbReference type="PROSITE" id="PS51399"/>
    </source>
</evidence>
<proteinExistence type="predicted"/>
<feature type="domain" description="UBX" evidence="2">
    <location>
        <begin position="81"/>
        <end position="158"/>
    </location>
</feature>
<dbReference type="InterPro" id="IPR001012">
    <property type="entry name" value="UBX_dom"/>
</dbReference>
<dbReference type="PROSITE" id="PS50033">
    <property type="entry name" value="UBX"/>
    <property type="match status" value="1"/>
</dbReference>
<accession>A0A2P2J839</accession>
<dbReference type="GO" id="GO:0043130">
    <property type="term" value="F:ubiquitin binding"/>
    <property type="evidence" value="ECO:0007669"/>
    <property type="project" value="TreeGrafter"/>
</dbReference>
<dbReference type="GO" id="GO:0005829">
    <property type="term" value="C:cytosol"/>
    <property type="evidence" value="ECO:0007669"/>
    <property type="project" value="TreeGrafter"/>
</dbReference>
<dbReference type="GO" id="GO:0043161">
    <property type="term" value="P:proteasome-mediated ubiquitin-dependent protein catabolic process"/>
    <property type="evidence" value="ECO:0007669"/>
    <property type="project" value="TreeGrafter"/>
</dbReference>
<dbReference type="Pfam" id="PF00789">
    <property type="entry name" value="UBX"/>
    <property type="match status" value="1"/>
</dbReference>
<dbReference type="CDD" id="cd01770">
    <property type="entry name" value="UBX_UBXN2"/>
    <property type="match status" value="1"/>
</dbReference>
<dbReference type="EMBL" id="GGEC01009161">
    <property type="protein sequence ID" value="MBW89644.1"/>
    <property type="molecule type" value="Transcribed_RNA"/>
</dbReference>
<dbReference type="InterPro" id="IPR029071">
    <property type="entry name" value="Ubiquitin-like_domsf"/>
</dbReference>
<dbReference type="GO" id="GO:0005634">
    <property type="term" value="C:nucleus"/>
    <property type="evidence" value="ECO:0007669"/>
    <property type="project" value="TreeGrafter"/>
</dbReference>
<dbReference type="Gene3D" id="3.30.420.210">
    <property type="entry name" value="SEP domain"/>
    <property type="match status" value="1"/>
</dbReference>
<dbReference type="SUPFAM" id="SSF54236">
    <property type="entry name" value="Ubiquitin-like"/>
    <property type="match status" value="1"/>
</dbReference>
<reference evidence="4" key="1">
    <citation type="submission" date="2018-02" db="EMBL/GenBank/DDBJ databases">
        <title>Rhizophora mucronata_Transcriptome.</title>
        <authorList>
            <person name="Meera S.P."/>
            <person name="Sreeshan A."/>
            <person name="Augustine A."/>
        </authorList>
    </citation>
    <scope>NUCLEOTIDE SEQUENCE</scope>
    <source>
        <tissue evidence="4">Leaf</tissue>
    </source>
</reference>
<dbReference type="InterPro" id="IPR036241">
    <property type="entry name" value="NSFL1C_SEP_dom_sf"/>
</dbReference>
<organism evidence="4">
    <name type="scientific">Rhizophora mucronata</name>
    <name type="common">Asiatic mangrove</name>
    <dbReference type="NCBI Taxonomy" id="61149"/>
    <lineage>
        <taxon>Eukaryota</taxon>
        <taxon>Viridiplantae</taxon>
        <taxon>Streptophyta</taxon>
        <taxon>Embryophyta</taxon>
        <taxon>Tracheophyta</taxon>
        <taxon>Spermatophyta</taxon>
        <taxon>Magnoliopsida</taxon>
        <taxon>eudicotyledons</taxon>
        <taxon>Gunneridae</taxon>
        <taxon>Pentapetalae</taxon>
        <taxon>rosids</taxon>
        <taxon>fabids</taxon>
        <taxon>Malpighiales</taxon>
        <taxon>Rhizophoraceae</taxon>
        <taxon>Rhizophora</taxon>
    </lineage>
</organism>
<feature type="domain" description="SEP" evidence="3">
    <location>
        <begin position="1"/>
        <end position="34"/>
    </location>
</feature>
<evidence type="ECO:0000259" key="2">
    <source>
        <dbReference type="PROSITE" id="PS50033"/>
    </source>
</evidence>
<dbReference type="PANTHER" id="PTHR23333:SF45">
    <property type="entry name" value="PLANT UBX DOMAIN-CONTAINING PROTEIN 4-LIKE"/>
    <property type="match status" value="1"/>
</dbReference>
<dbReference type="Gene3D" id="3.10.20.90">
    <property type="entry name" value="Phosphatidylinositol 3-kinase Catalytic Subunit, Chain A, domain 1"/>
    <property type="match status" value="1"/>
</dbReference>
<dbReference type="SMART" id="SM00166">
    <property type="entry name" value="UBX"/>
    <property type="match status" value="1"/>
</dbReference>
<dbReference type="FunFam" id="3.10.20.90:FF:000179">
    <property type="entry name" value="Plant UBX domain-containing protein 4"/>
    <property type="match status" value="1"/>
</dbReference>
<dbReference type="GO" id="GO:0007030">
    <property type="term" value="P:Golgi organization"/>
    <property type="evidence" value="ECO:0007669"/>
    <property type="project" value="TreeGrafter"/>
</dbReference>
<dbReference type="GO" id="GO:0000045">
    <property type="term" value="P:autophagosome assembly"/>
    <property type="evidence" value="ECO:0007669"/>
    <property type="project" value="TreeGrafter"/>
</dbReference>
<evidence type="ECO:0008006" key="5">
    <source>
        <dbReference type="Google" id="ProtNLM"/>
    </source>
</evidence>
<evidence type="ECO:0000313" key="4">
    <source>
        <dbReference type="EMBL" id="MBW89644.1"/>
    </source>
</evidence>
<dbReference type="GO" id="GO:0031468">
    <property type="term" value="P:nuclear membrane reassembly"/>
    <property type="evidence" value="ECO:0007669"/>
    <property type="project" value="TreeGrafter"/>
</dbReference>
<evidence type="ECO:0000256" key="1">
    <source>
        <dbReference type="ARBA" id="ARBA00022786"/>
    </source>
</evidence>
<sequence>MQSIMKSECPKELEPADRRTKVHLDLMRQEDNYSEHEQRQIPFQGVGRTLCSRTDATASETVPAASLKTAPLPATGLVVDSSSPTTSIQLRLADGTRMISRFNLNHTVRDLRAFIEASRPGGARNYLLLTMGFPPKQLTDLDLTIEEAGIANSVVIQKF</sequence>
<dbReference type="SUPFAM" id="SSF102848">
    <property type="entry name" value="NSFL1 (p97 ATPase) cofactor p47, SEP domain"/>
    <property type="match status" value="1"/>
</dbReference>
<dbReference type="InterPro" id="IPR012989">
    <property type="entry name" value="SEP_domain"/>
</dbReference>
<name>A0A2P2J839_RHIMU</name>
<dbReference type="Pfam" id="PF08059">
    <property type="entry name" value="SEP"/>
    <property type="match status" value="1"/>
</dbReference>
<protein>
    <recommendedName>
        <fullName evidence="5">UBX domain-containing protein</fullName>
    </recommendedName>
</protein>
<dbReference type="AlphaFoldDB" id="A0A2P2J839"/>
<dbReference type="SMART" id="SM00553">
    <property type="entry name" value="SEP"/>
    <property type="match status" value="1"/>
</dbReference>
<dbReference type="PANTHER" id="PTHR23333">
    <property type="entry name" value="UBX DOMAIN CONTAINING PROTEIN"/>
    <property type="match status" value="1"/>
</dbReference>
<dbReference type="PROSITE" id="PS51399">
    <property type="entry name" value="SEP"/>
    <property type="match status" value="1"/>
</dbReference>
<keyword evidence="1" id="KW-0833">Ubl conjugation pathway</keyword>
<dbReference type="GO" id="GO:0061025">
    <property type="term" value="P:membrane fusion"/>
    <property type="evidence" value="ECO:0007669"/>
    <property type="project" value="TreeGrafter"/>
</dbReference>